<dbReference type="Pfam" id="PF07729">
    <property type="entry name" value="FCD"/>
    <property type="match status" value="1"/>
</dbReference>
<dbReference type="InterPro" id="IPR036388">
    <property type="entry name" value="WH-like_DNA-bd_sf"/>
</dbReference>
<dbReference type="Gene3D" id="1.20.120.530">
    <property type="entry name" value="GntR ligand-binding domain-like"/>
    <property type="match status" value="1"/>
</dbReference>
<evidence type="ECO:0000313" key="5">
    <source>
        <dbReference type="EMBL" id="SDU81301.1"/>
    </source>
</evidence>
<feature type="domain" description="HTH gntR-type" evidence="4">
    <location>
        <begin position="10"/>
        <end position="80"/>
    </location>
</feature>
<accession>A0A1H2LL42</accession>
<dbReference type="EMBL" id="LT629799">
    <property type="protein sequence ID" value="SDU81301.1"/>
    <property type="molecule type" value="Genomic_DNA"/>
</dbReference>
<dbReference type="SMART" id="SM00345">
    <property type="entry name" value="HTH_GNTR"/>
    <property type="match status" value="1"/>
</dbReference>
<reference evidence="6" key="1">
    <citation type="submission" date="2016-10" db="EMBL/GenBank/DDBJ databases">
        <authorList>
            <person name="Varghese N."/>
            <person name="Submissions S."/>
        </authorList>
    </citation>
    <scope>NUCLEOTIDE SEQUENCE [LARGE SCALE GENOMIC DNA]</scope>
    <source>
        <strain evidence="6">DSM 21743</strain>
    </source>
</reference>
<dbReference type="STRING" id="546874.SAMN04488544_0365"/>
<evidence type="ECO:0000313" key="6">
    <source>
        <dbReference type="Proteomes" id="UP000198825"/>
    </source>
</evidence>
<dbReference type="AlphaFoldDB" id="A0A1H2LL42"/>
<name>A0A1H2LL42_9ACTN</name>
<protein>
    <submittedName>
        <fullName evidence="5">DNA-binding transcriptional regulator, FadR family</fullName>
    </submittedName>
</protein>
<dbReference type="PRINTS" id="PR00035">
    <property type="entry name" value="HTHGNTR"/>
</dbReference>
<dbReference type="InterPro" id="IPR008920">
    <property type="entry name" value="TF_FadR/GntR_C"/>
</dbReference>
<dbReference type="PANTHER" id="PTHR43537">
    <property type="entry name" value="TRANSCRIPTIONAL REGULATOR, GNTR FAMILY"/>
    <property type="match status" value="1"/>
</dbReference>
<dbReference type="SUPFAM" id="SSF46785">
    <property type="entry name" value="Winged helix' DNA-binding domain"/>
    <property type="match status" value="1"/>
</dbReference>
<dbReference type="SMART" id="SM00895">
    <property type="entry name" value="FCD"/>
    <property type="match status" value="1"/>
</dbReference>
<evidence type="ECO:0000256" key="1">
    <source>
        <dbReference type="ARBA" id="ARBA00023015"/>
    </source>
</evidence>
<keyword evidence="1" id="KW-0805">Transcription regulation</keyword>
<dbReference type="InterPro" id="IPR011711">
    <property type="entry name" value="GntR_C"/>
</dbReference>
<dbReference type="PANTHER" id="PTHR43537:SF24">
    <property type="entry name" value="GLUCONATE OPERON TRANSCRIPTIONAL REPRESSOR"/>
    <property type="match status" value="1"/>
</dbReference>
<evidence type="ECO:0000256" key="3">
    <source>
        <dbReference type="ARBA" id="ARBA00023163"/>
    </source>
</evidence>
<organism evidence="5 6">
    <name type="scientific">Microlunatus sagamiharensis</name>
    <dbReference type="NCBI Taxonomy" id="546874"/>
    <lineage>
        <taxon>Bacteria</taxon>
        <taxon>Bacillati</taxon>
        <taxon>Actinomycetota</taxon>
        <taxon>Actinomycetes</taxon>
        <taxon>Propionibacteriales</taxon>
        <taxon>Propionibacteriaceae</taxon>
        <taxon>Microlunatus</taxon>
    </lineage>
</organism>
<evidence type="ECO:0000256" key="2">
    <source>
        <dbReference type="ARBA" id="ARBA00023125"/>
    </source>
</evidence>
<dbReference type="GO" id="GO:0003677">
    <property type="term" value="F:DNA binding"/>
    <property type="evidence" value="ECO:0007669"/>
    <property type="project" value="UniProtKB-KW"/>
</dbReference>
<dbReference type="Proteomes" id="UP000198825">
    <property type="component" value="Chromosome I"/>
</dbReference>
<dbReference type="InterPro" id="IPR000524">
    <property type="entry name" value="Tscrpt_reg_HTH_GntR"/>
</dbReference>
<keyword evidence="2 5" id="KW-0238">DNA-binding</keyword>
<dbReference type="SUPFAM" id="SSF48008">
    <property type="entry name" value="GntR ligand-binding domain-like"/>
    <property type="match status" value="1"/>
</dbReference>
<keyword evidence="6" id="KW-1185">Reference proteome</keyword>
<proteinExistence type="predicted"/>
<dbReference type="Pfam" id="PF00392">
    <property type="entry name" value="GntR"/>
    <property type="match status" value="1"/>
</dbReference>
<keyword evidence="3" id="KW-0804">Transcription</keyword>
<dbReference type="CDD" id="cd07377">
    <property type="entry name" value="WHTH_GntR"/>
    <property type="match status" value="1"/>
</dbReference>
<evidence type="ECO:0000259" key="4">
    <source>
        <dbReference type="PROSITE" id="PS50949"/>
    </source>
</evidence>
<dbReference type="InterPro" id="IPR036390">
    <property type="entry name" value="WH_DNA-bd_sf"/>
</dbReference>
<dbReference type="GO" id="GO:0003700">
    <property type="term" value="F:DNA-binding transcription factor activity"/>
    <property type="evidence" value="ECO:0007669"/>
    <property type="project" value="InterPro"/>
</dbReference>
<gene>
    <name evidence="5" type="ORF">SAMN04488544_0365</name>
</gene>
<sequence length="240" mass="26237">MTAAGALRPASVTEDVACRLVTAIAVGTFSPGERLPSERELATRLEVSRVTVRQALQRVGELGLVVAKRGRHGGTFVTTQAWEDVAPEEARRTLETELPRLRDLFDYRCLVEGLIARTAAERRTPQQRTELTEALAAFATTGTTMELARAWDRRLHGLICAAAGNPHLTALSAHLTAAATLGFGAEPYEPEFFAQALHEHGELVAAVVEGDAERAQRIAQGHFALTYRTMERSLERAARR</sequence>
<dbReference type="PROSITE" id="PS50949">
    <property type="entry name" value="HTH_GNTR"/>
    <property type="match status" value="1"/>
</dbReference>
<dbReference type="Gene3D" id="1.10.10.10">
    <property type="entry name" value="Winged helix-like DNA-binding domain superfamily/Winged helix DNA-binding domain"/>
    <property type="match status" value="1"/>
</dbReference>